<keyword evidence="2" id="KW-1185">Reference proteome</keyword>
<dbReference type="InterPro" id="IPR023214">
    <property type="entry name" value="HAD_sf"/>
</dbReference>
<dbReference type="RefSeq" id="WP_086433527.1">
    <property type="nucleotide sequence ID" value="NZ_FXWH01000001.1"/>
</dbReference>
<dbReference type="NCBIfam" id="TIGR01509">
    <property type="entry name" value="HAD-SF-IA-v3"/>
    <property type="match status" value="1"/>
</dbReference>
<dbReference type="PANTHER" id="PTHR43434:SF3">
    <property type="entry name" value="GMP_IMP NUCLEOTIDASE YRFG"/>
    <property type="match status" value="1"/>
</dbReference>
<protein>
    <submittedName>
        <fullName evidence="1">Putative hydrolase of the HAD superfamily</fullName>
    </submittedName>
</protein>
<accession>A0A1Y6EBI4</accession>
<dbReference type="OrthoDB" id="9773910at2"/>
<dbReference type="GO" id="GO:0005829">
    <property type="term" value="C:cytosol"/>
    <property type="evidence" value="ECO:0007669"/>
    <property type="project" value="TreeGrafter"/>
</dbReference>
<dbReference type="Gene3D" id="3.40.50.1000">
    <property type="entry name" value="HAD superfamily/HAD-like"/>
    <property type="match status" value="1"/>
</dbReference>
<sequence>MLNWSEIDTVLLDMDGTLLDLHFDNHFWLEHIPKRYAERHQLTPEVAQAQLTEAFAAVAGTLDWYCLDYWQRELQLPIMTLKRELQHLIRMRDDVPEFLTALRANQKHVVLVTNAHPDSLSLKLERTELEQYCDVMVSTHQFGASKESLRLWDRLQRYIGFDPKRTLFIDDSLRILQTAQQFGIRQCLCVANPDSQRPVQQVNGFPSIEHYHELLKDLA</sequence>
<reference evidence="2" key="1">
    <citation type="submission" date="2017-04" db="EMBL/GenBank/DDBJ databases">
        <authorList>
            <person name="Varghese N."/>
            <person name="Submissions S."/>
        </authorList>
    </citation>
    <scope>NUCLEOTIDE SEQUENCE [LARGE SCALE GENOMIC DNA]</scope>
</reference>
<dbReference type="SUPFAM" id="SSF56784">
    <property type="entry name" value="HAD-like"/>
    <property type="match status" value="1"/>
</dbReference>
<dbReference type="SFLD" id="SFLDG01129">
    <property type="entry name" value="C1.5:_HAD__Beta-PGM__Phosphata"/>
    <property type="match status" value="1"/>
</dbReference>
<dbReference type="Proteomes" id="UP000194450">
    <property type="component" value="Unassembled WGS sequence"/>
</dbReference>
<name>A0A1Y6EBI4_9GAMM</name>
<evidence type="ECO:0000313" key="2">
    <source>
        <dbReference type="Proteomes" id="UP000194450"/>
    </source>
</evidence>
<evidence type="ECO:0000313" key="1">
    <source>
        <dbReference type="EMBL" id="SMQ59924.1"/>
    </source>
</evidence>
<dbReference type="InterPro" id="IPR006439">
    <property type="entry name" value="HAD-SF_hydro_IA"/>
</dbReference>
<dbReference type="AlphaFoldDB" id="A0A1Y6EBI4"/>
<dbReference type="Pfam" id="PF00702">
    <property type="entry name" value="Hydrolase"/>
    <property type="match status" value="1"/>
</dbReference>
<dbReference type="SFLD" id="SFLDS00003">
    <property type="entry name" value="Haloacid_Dehalogenase"/>
    <property type="match status" value="1"/>
</dbReference>
<organism evidence="1 2">
    <name type="scientific">Pseudidiomarina planktonica</name>
    <dbReference type="NCBI Taxonomy" id="1323738"/>
    <lineage>
        <taxon>Bacteria</taxon>
        <taxon>Pseudomonadati</taxon>
        <taxon>Pseudomonadota</taxon>
        <taxon>Gammaproteobacteria</taxon>
        <taxon>Alteromonadales</taxon>
        <taxon>Idiomarinaceae</taxon>
        <taxon>Pseudidiomarina</taxon>
    </lineage>
</organism>
<dbReference type="PANTHER" id="PTHR43434">
    <property type="entry name" value="PHOSPHOGLYCOLATE PHOSPHATASE"/>
    <property type="match status" value="1"/>
</dbReference>
<dbReference type="NCBIfam" id="NF011564">
    <property type="entry name" value="PRK14988.1"/>
    <property type="match status" value="1"/>
</dbReference>
<dbReference type="GO" id="GO:0008967">
    <property type="term" value="F:phosphoglycolate phosphatase activity"/>
    <property type="evidence" value="ECO:0007669"/>
    <property type="project" value="TreeGrafter"/>
</dbReference>
<dbReference type="GO" id="GO:0006281">
    <property type="term" value="P:DNA repair"/>
    <property type="evidence" value="ECO:0007669"/>
    <property type="project" value="TreeGrafter"/>
</dbReference>
<keyword evidence="1" id="KW-0378">Hydrolase</keyword>
<proteinExistence type="predicted"/>
<dbReference type="InterPro" id="IPR050155">
    <property type="entry name" value="HAD-like_hydrolase_sf"/>
</dbReference>
<dbReference type="EMBL" id="FXWH01000001">
    <property type="protein sequence ID" value="SMQ59924.1"/>
    <property type="molecule type" value="Genomic_DNA"/>
</dbReference>
<dbReference type="InterPro" id="IPR036412">
    <property type="entry name" value="HAD-like_sf"/>
</dbReference>
<gene>
    <name evidence="1" type="ORF">SAMN06297229_0338</name>
</gene>